<accession>A0A7E4UMZ5</accession>
<keyword evidence="2" id="KW-1185">Reference proteome</keyword>
<feature type="compositionally biased region" description="Basic residues" evidence="1">
    <location>
        <begin position="55"/>
        <end position="69"/>
    </location>
</feature>
<feature type="compositionally biased region" description="Basic residues" evidence="1">
    <location>
        <begin position="82"/>
        <end position="94"/>
    </location>
</feature>
<protein>
    <submittedName>
        <fullName evidence="3">Ribosome biogenesis protein NOP53</fullName>
    </submittedName>
</protein>
<organism evidence="2 3">
    <name type="scientific">Panagrellus redivivus</name>
    <name type="common">Microworm</name>
    <dbReference type="NCBI Taxonomy" id="6233"/>
    <lineage>
        <taxon>Eukaryota</taxon>
        <taxon>Metazoa</taxon>
        <taxon>Ecdysozoa</taxon>
        <taxon>Nematoda</taxon>
        <taxon>Chromadorea</taxon>
        <taxon>Rhabditida</taxon>
        <taxon>Tylenchina</taxon>
        <taxon>Panagrolaimomorpha</taxon>
        <taxon>Panagrolaimoidea</taxon>
        <taxon>Panagrolaimidae</taxon>
        <taxon>Panagrellus</taxon>
    </lineage>
</organism>
<sequence>MANAGEQPAGHVQLRPIRLPQLAEDPTPPVEPELPSLEPEAPAAAPAAPSVPNRSGRRNGAKKQRKIKRNSLDLMSEMLAEKKRKKKAAKRGVPPKKGPSASAWRKMPVPENVEMLSERSFRFKGSANVWVLSKPFTPEMSRDFV</sequence>
<dbReference type="Proteomes" id="UP000492821">
    <property type="component" value="Unassembled WGS sequence"/>
</dbReference>
<evidence type="ECO:0000256" key="1">
    <source>
        <dbReference type="SAM" id="MobiDB-lite"/>
    </source>
</evidence>
<evidence type="ECO:0000313" key="3">
    <source>
        <dbReference type="WBParaSite" id="Pan_g107.t1"/>
    </source>
</evidence>
<name>A0A7E4UMZ5_PANRE</name>
<feature type="compositionally biased region" description="Low complexity" evidence="1">
    <location>
        <begin position="33"/>
        <end position="52"/>
    </location>
</feature>
<dbReference type="WBParaSite" id="Pan_g107.t1">
    <property type="protein sequence ID" value="Pan_g107.t1"/>
    <property type="gene ID" value="Pan_g107"/>
</dbReference>
<reference evidence="2" key="1">
    <citation type="journal article" date="2013" name="Genetics">
        <title>The draft genome and transcriptome of Panagrellus redivivus are shaped by the harsh demands of a free-living lifestyle.</title>
        <authorList>
            <person name="Srinivasan J."/>
            <person name="Dillman A.R."/>
            <person name="Macchietto M.G."/>
            <person name="Heikkinen L."/>
            <person name="Lakso M."/>
            <person name="Fracchia K.M."/>
            <person name="Antoshechkin I."/>
            <person name="Mortazavi A."/>
            <person name="Wong G."/>
            <person name="Sternberg P.W."/>
        </authorList>
    </citation>
    <scope>NUCLEOTIDE SEQUENCE [LARGE SCALE GENOMIC DNA]</scope>
    <source>
        <strain evidence="2">MT8872</strain>
    </source>
</reference>
<evidence type="ECO:0000313" key="2">
    <source>
        <dbReference type="Proteomes" id="UP000492821"/>
    </source>
</evidence>
<proteinExistence type="predicted"/>
<feature type="region of interest" description="Disordered" evidence="1">
    <location>
        <begin position="1"/>
        <end position="106"/>
    </location>
</feature>
<dbReference type="AlphaFoldDB" id="A0A7E4UMZ5"/>
<reference evidence="3" key="2">
    <citation type="submission" date="2020-10" db="UniProtKB">
        <authorList>
            <consortium name="WormBaseParasite"/>
        </authorList>
    </citation>
    <scope>IDENTIFICATION</scope>
</reference>